<dbReference type="PANTHER" id="PTHR22901">
    <property type="entry name" value="SIALATE O-ACETYLESTERASE"/>
    <property type="match status" value="1"/>
</dbReference>
<evidence type="ECO:0000313" key="5">
    <source>
        <dbReference type="EMBL" id="PKV62952.1"/>
    </source>
</evidence>
<dbReference type="PANTHER" id="PTHR22901:SF0">
    <property type="entry name" value="SIALATE O-ACETYLESTERASE"/>
    <property type="match status" value="1"/>
</dbReference>
<dbReference type="Gene3D" id="3.40.50.1110">
    <property type="entry name" value="SGNH hydrolase"/>
    <property type="match status" value="2"/>
</dbReference>
<feature type="signal peptide" evidence="2">
    <location>
        <begin position="1"/>
        <end position="19"/>
    </location>
</feature>
<evidence type="ECO:0000259" key="3">
    <source>
        <dbReference type="Pfam" id="PF03629"/>
    </source>
</evidence>
<proteinExistence type="predicted"/>
<dbReference type="RefSeq" id="WP_101445204.1">
    <property type="nucleotide sequence ID" value="NZ_PJMU01000003.1"/>
</dbReference>
<dbReference type="InterPro" id="IPR013830">
    <property type="entry name" value="SGNH_hydro"/>
</dbReference>
<accession>A0A2N3U875</accession>
<evidence type="ECO:0000259" key="4">
    <source>
        <dbReference type="Pfam" id="PF13472"/>
    </source>
</evidence>
<evidence type="ECO:0000313" key="6">
    <source>
        <dbReference type="Proteomes" id="UP000233782"/>
    </source>
</evidence>
<dbReference type="InterPro" id="IPR005181">
    <property type="entry name" value="SASA"/>
</dbReference>
<dbReference type="Pfam" id="PF03629">
    <property type="entry name" value="SASA"/>
    <property type="match status" value="1"/>
</dbReference>
<gene>
    <name evidence="5" type="ORF">BD749_2782</name>
</gene>
<dbReference type="InterPro" id="IPR036514">
    <property type="entry name" value="SGNH_hydro_sf"/>
</dbReference>
<feature type="domain" description="Sialate O-acetylesterase" evidence="3">
    <location>
        <begin position="481"/>
        <end position="581"/>
    </location>
</feature>
<feature type="domain" description="SGNH hydrolase-type esterase" evidence="4">
    <location>
        <begin position="30"/>
        <end position="206"/>
    </location>
</feature>
<keyword evidence="6" id="KW-1185">Reference proteome</keyword>
<reference evidence="5 6" key="1">
    <citation type="submission" date="2017-12" db="EMBL/GenBank/DDBJ databases">
        <title>Genomic Encyclopedia of Type Strains, Phase III (KMG-III): the genomes of soil and plant-associated and newly described type strains.</title>
        <authorList>
            <person name="Whitman W."/>
        </authorList>
    </citation>
    <scope>NUCLEOTIDE SEQUENCE [LARGE SCALE GENOMIC DNA]</scope>
    <source>
        <strain evidence="5 6">LP43</strain>
    </source>
</reference>
<keyword evidence="1" id="KW-0378">Hydrolase</keyword>
<dbReference type="GO" id="GO:0001681">
    <property type="term" value="F:sialate O-acetylesterase activity"/>
    <property type="evidence" value="ECO:0007669"/>
    <property type="project" value="InterPro"/>
</dbReference>
<dbReference type="Proteomes" id="UP000233782">
    <property type="component" value="Unassembled WGS sequence"/>
</dbReference>
<feature type="chain" id="PRO_5014995174" evidence="2">
    <location>
        <begin position="20"/>
        <end position="695"/>
    </location>
</feature>
<sequence>MIRYILFYLLCMCAIPGYATQSSTKLKVACIGNSVTYGYGLQNREQEAYPVQLQQHLGAGYEVANFGLSGATLLRKGHRPYTQTQQYRDAITFRPDIAVIHLGLNDTDPRNWPNYRDEFAADYYHLIDTLRAANPRVRIVISRLTPIFSGHPRFKSGTRDWFWQIQERIPLIAQSRGVELIDLHTPLHRRPDLFPDNLHPTAEGAALIAATVAAHLTGRYGGLQLAPVFTDHMVLQQRLVLPVYGIADAGQEVVVRFGNETRKATTGADGRWRVELSPQKAGGPFQMEVSTTDKKILVQDILVGEVWLCSGQSNMAFPLKASQEGRREMRQAQQTADIRLLHMKPLAETGNFVWDSTTLRKVNQLAYFSGTWQRCDSTAAGEYSAVAFHFGKQLRERLKVPVGLIQVAVGGSTTESWIDRHTLEHHPQLVDMLHNWRSSDFVMGWARERAGVNTQGTANAKQRHPYEPAYNFEAGIAALTLFPIKGVIWYQGESNAHNTELHEELFRTLVRGWREKWGGDIPFYYAQLSSIDRPGWQHFRDSQRRLLSQLKNTGMAVTSDLGDSLDVHPTQKRQVGNRLAAWALANTYRQRVPYSGPLFDKARFVGQQAVCSFEHAKGLRASDGTVLRGFEVAGSDMVFHKASAEIRGSQVWVSAEKVPAPKYVRYAWEPFTRANLVNKAGFPASTFTSFTTRSE</sequence>
<dbReference type="GO" id="GO:0005975">
    <property type="term" value="P:carbohydrate metabolic process"/>
    <property type="evidence" value="ECO:0007669"/>
    <property type="project" value="TreeGrafter"/>
</dbReference>
<dbReference type="SUPFAM" id="SSF52266">
    <property type="entry name" value="SGNH hydrolase"/>
    <property type="match status" value="2"/>
</dbReference>
<comment type="caution">
    <text evidence="5">The sequence shown here is derived from an EMBL/GenBank/DDBJ whole genome shotgun (WGS) entry which is preliminary data.</text>
</comment>
<dbReference type="EMBL" id="PJMU01000003">
    <property type="protein sequence ID" value="PKV62952.1"/>
    <property type="molecule type" value="Genomic_DNA"/>
</dbReference>
<evidence type="ECO:0000256" key="2">
    <source>
        <dbReference type="SAM" id="SignalP"/>
    </source>
</evidence>
<dbReference type="Pfam" id="PF13472">
    <property type="entry name" value="Lipase_GDSL_2"/>
    <property type="match status" value="1"/>
</dbReference>
<organism evidence="5 6">
    <name type="scientific">Pontibacter ramchanderi</name>
    <dbReference type="NCBI Taxonomy" id="1179743"/>
    <lineage>
        <taxon>Bacteria</taxon>
        <taxon>Pseudomonadati</taxon>
        <taxon>Bacteroidota</taxon>
        <taxon>Cytophagia</taxon>
        <taxon>Cytophagales</taxon>
        <taxon>Hymenobacteraceae</taxon>
        <taxon>Pontibacter</taxon>
    </lineage>
</organism>
<dbReference type="AlphaFoldDB" id="A0A2N3U875"/>
<evidence type="ECO:0000256" key="1">
    <source>
        <dbReference type="ARBA" id="ARBA00022801"/>
    </source>
</evidence>
<keyword evidence="2" id="KW-0732">Signal</keyword>
<protein>
    <submittedName>
        <fullName evidence="5">Sialate O-acetylesterase</fullName>
    </submittedName>
</protein>
<dbReference type="OrthoDB" id="9816001at2"/>
<name>A0A2N3U875_9BACT</name>
<dbReference type="InterPro" id="IPR039329">
    <property type="entry name" value="SIAE"/>
</dbReference>